<keyword evidence="8" id="KW-1133">Transmembrane helix</keyword>
<evidence type="ECO:0000256" key="8">
    <source>
        <dbReference type="SAM" id="Phobius"/>
    </source>
</evidence>
<evidence type="ECO:0000256" key="5">
    <source>
        <dbReference type="PROSITE-ProRule" id="PRU01240"/>
    </source>
</evidence>
<dbReference type="PROSITE" id="PS51892">
    <property type="entry name" value="SUBTILASE"/>
    <property type="match status" value="1"/>
</dbReference>
<proteinExistence type="inferred from homology"/>
<evidence type="ECO:0000256" key="7">
    <source>
        <dbReference type="SAM" id="MobiDB-lite"/>
    </source>
</evidence>
<reference evidence="10 11" key="1">
    <citation type="submission" date="2020-07" db="EMBL/GenBank/DDBJ databases">
        <title>Sequencing the genomes of 1000 actinobacteria strains.</title>
        <authorList>
            <person name="Klenk H.-P."/>
        </authorList>
    </citation>
    <scope>NUCLEOTIDE SEQUENCE [LARGE SCALE GENOMIC DNA]</scope>
    <source>
        <strain evidence="10 11">DSM 22083</strain>
    </source>
</reference>
<dbReference type="InterPro" id="IPR000209">
    <property type="entry name" value="Peptidase_S8/S53_dom"/>
</dbReference>
<dbReference type="InterPro" id="IPR022398">
    <property type="entry name" value="Peptidase_S8_His-AS"/>
</dbReference>
<dbReference type="InterPro" id="IPR036852">
    <property type="entry name" value="Peptidase_S8/S53_dom_sf"/>
</dbReference>
<keyword evidence="4 5" id="KW-0720">Serine protease</keyword>
<dbReference type="InterPro" id="IPR050131">
    <property type="entry name" value="Peptidase_S8_subtilisin-like"/>
</dbReference>
<evidence type="ECO:0000256" key="3">
    <source>
        <dbReference type="ARBA" id="ARBA00022801"/>
    </source>
</evidence>
<evidence type="ECO:0000256" key="4">
    <source>
        <dbReference type="ARBA" id="ARBA00022825"/>
    </source>
</evidence>
<dbReference type="InterPro" id="IPR023827">
    <property type="entry name" value="Peptidase_S8_Asp-AS"/>
</dbReference>
<dbReference type="GO" id="GO:0004252">
    <property type="term" value="F:serine-type endopeptidase activity"/>
    <property type="evidence" value="ECO:0007669"/>
    <property type="project" value="UniProtKB-UniRule"/>
</dbReference>
<dbReference type="PANTHER" id="PTHR43806">
    <property type="entry name" value="PEPTIDASE S8"/>
    <property type="match status" value="1"/>
</dbReference>
<feature type="domain" description="Peptidase S8/S53" evidence="9">
    <location>
        <begin position="161"/>
        <end position="425"/>
    </location>
</feature>
<protein>
    <submittedName>
        <fullName evidence="10">Subtilisin family serine protease</fullName>
    </submittedName>
</protein>
<dbReference type="GO" id="GO:0006508">
    <property type="term" value="P:proteolysis"/>
    <property type="evidence" value="ECO:0007669"/>
    <property type="project" value="UniProtKB-KW"/>
</dbReference>
<feature type="active site" description="Charge relay system" evidence="5">
    <location>
        <position position="167"/>
    </location>
</feature>
<comment type="similarity">
    <text evidence="1 5 6">Belongs to the peptidase S8 family.</text>
</comment>
<dbReference type="EMBL" id="JACCBU010000001">
    <property type="protein sequence ID" value="NYE68725.1"/>
    <property type="molecule type" value="Genomic_DNA"/>
</dbReference>
<keyword evidence="8" id="KW-0812">Transmembrane</keyword>
<comment type="caution">
    <text evidence="10">The sequence shown here is derived from an EMBL/GenBank/DDBJ whole genome shotgun (WGS) entry which is preliminary data.</text>
</comment>
<dbReference type="Proteomes" id="UP000569914">
    <property type="component" value="Unassembled WGS sequence"/>
</dbReference>
<name>A0A7Y9I2B0_9ACTN</name>
<evidence type="ECO:0000256" key="1">
    <source>
        <dbReference type="ARBA" id="ARBA00011073"/>
    </source>
</evidence>
<dbReference type="Gene3D" id="3.40.50.200">
    <property type="entry name" value="Peptidase S8/S53 domain"/>
    <property type="match status" value="1"/>
</dbReference>
<dbReference type="InterPro" id="IPR023828">
    <property type="entry name" value="Peptidase_S8_Ser-AS"/>
</dbReference>
<feature type="active site" description="Charge relay system" evidence="5">
    <location>
        <position position="375"/>
    </location>
</feature>
<feature type="region of interest" description="Disordered" evidence="7">
    <location>
        <begin position="111"/>
        <end position="137"/>
    </location>
</feature>
<dbReference type="Gene3D" id="2.130.10.10">
    <property type="entry name" value="YVTN repeat-like/Quinoprotein amine dehydrogenase"/>
    <property type="match status" value="1"/>
</dbReference>
<keyword evidence="11" id="KW-1185">Reference proteome</keyword>
<dbReference type="PANTHER" id="PTHR43806:SF11">
    <property type="entry name" value="CEREVISIN-RELATED"/>
    <property type="match status" value="1"/>
</dbReference>
<gene>
    <name evidence="10" type="ORF">BKA15_000054</name>
</gene>
<dbReference type="PRINTS" id="PR00723">
    <property type="entry name" value="SUBTILISIN"/>
</dbReference>
<accession>A0A7Y9I2B0</accession>
<evidence type="ECO:0000256" key="2">
    <source>
        <dbReference type="ARBA" id="ARBA00022670"/>
    </source>
</evidence>
<keyword evidence="8" id="KW-0472">Membrane</keyword>
<evidence type="ECO:0000259" key="9">
    <source>
        <dbReference type="Pfam" id="PF00082"/>
    </source>
</evidence>
<dbReference type="PROSITE" id="PS00138">
    <property type="entry name" value="SUBTILASE_SER"/>
    <property type="match status" value="1"/>
</dbReference>
<keyword evidence="2 5" id="KW-0645">Protease</keyword>
<dbReference type="PROSITE" id="PS00137">
    <property type="entry name" value="SUBTILASE_HIS"/>
    <property type="match status" value="1"/>
</dbReference>
<evidence type="ECO:0000313" key="10">
    <source>
        <dbReference type="EMBL" id="NYE68725.1"/>
    </source>
</evidence>
<keyword evidence="3 5" id="KW-0378">Hydrolase</keyword>
<dbReference type="SUPFAM" id="SSF52743">
    <property type="entry name" value="Subtilisin-like"/>
    <property type="match status" value="1"/>
</dbReference>
<organism evidence="10 11">
    <name type="scientific">Microlunatus parietis</name>
    <dbReference type="NCBI Taxonomy" id="682979"/>
    <lineage>
        <taxon>Bacteria</taxon>
        <taxon>Bacillati</taxon>
        <taxon>Actinomycetota</taxon>
        <taxon>Actinomycetes</taxon>
        <taxon>Propionibacteriales</taxon>
        <taxon>Propionibacteriaceae</taxon>
        <taxon>Microlunatus</taxon>
    </lineage>
</organism>
<feature type="transmembrane region" description="Helical" evidence="8">
    <location>
        <begin position="7"/>
        <end position="29"/>
    </location>
</feature>
<dbReference type="SUPFAM" id="SSF82171">
    <property type="entry name" value="DPP6 N-terminal domain-like"/>
    <property type="match status" value="1"/>
</dbReference>
<feature type="active site" description="Charge relay system" evidence="5">
    <location>
        <position position="197"/>
    </location>
</feature>
<dbReference type="InterPro" id="IPR015500">
    <property type="entry name" value="Peptidase_S8_subtilisin-rel"/>
</dbReference>
<dbReference type="Pfam" id="PF00082">
    <property type="entry name" value="Peptidase_S8"/>
    <property type="match status" value="1"/>
</dbReference>
<dbReference type="AlphaFoldDB" id="A0A7Y9I2B0"/>
<dbReference type="InterPro" id="IPR015943">
    <property type="entry name" value="WD40/YVTN_repeat-like_dom_sf"/>
</dbReference>
<dbReference type="RefSeq" id="WP_179747611.1">
    <property type="nucleotide sequence ID" value="NZ_JACCBU010000001.1"/>
</dbReference>
<evidence type="ECO:0000313" key="11">
    <source>
        <dbReference type="Proteomes" id="UP000569914"/>
    </source>
</evidence>
<sequence length="794" mass="83783">MKRPWVIGAVALGVVIMVVAVIAVVGVVGDQPAAQPDRPDLPVNSALIEQAHPDPGCAKVPRPKPSGAGDVRLGVIRLRGHCLVSETVLVAAADAEPKLAELRQQPDVVAADRVQSALPPPRRPEDPHPAVDGQPERQWGLDSLGGAAALRDLWPDDAPEIRVGVVDSGIDAGHAEFGDRVIKVKDTELGTDDYASHGTTVAGVIGAADDGTGVTGVAPNVKFLDAQYWRNGDDVGEVGIHDEIIWAVDQGARVINASAGAHDDSLLRSAYAYAELSRVVIIPAAGNCGGTGRRITLPWEREYDRKNCARPNAVSGQADQPTALAVGAHTEDGERADFSTANRTVMISAPGQDILSACVTTEAGPRTLCTDTGTSFAAPFVAGAAAILLARHPEARPADVRQALIMTADPVGTERGQRNDEYGYGKLNVIAAAKYLDDHPPEPLPEPPVITAAQITGIESAAHRTELILDSGKKIAVQQLDPEGATPDLAFSADGAWFAAVDGKRLTVVDAYTGRQQSTACDCGGVAFNTKNQVLTAQVGGGSVKVAQYDPLTTDWTGTTYAPELHPSESGAAKIVGAAGDVALLAVGPEQVNLDELVAVWPDSTTIRLLSTQEGIGRVAASPDGRYVVAAGMPYCYNDPRQFRLIDLERSRAAGRAYAKWLTPSAILSCAATSLHFEGNKLYAAWIAATDGVRDSCPKPSKDNLGSEPVASHLEIGEFEASDAYTNDPWAKLTCGSAGVWHLSNGEQLRLEPGPLMPSTDRTPYNYRLVRVQPGGKPDRELAERAEVIVVRPR</sequence>
<evidence type="ECO:0000256" key="6">
    <source>
        <dbReference type="RuleBase" id="RU003355"/>
    </source>
</evidence>
<dbReference type="PROSITE" id="PS00136">
    <property type="entry name" value="SUBTILASE_ASP"/>
    <property type="match status" value="1"/>
</dbReference>